<evidence type="ECO:0000256" key="2">
    <source>
        <dbReference type="ARBA" id="ARBA00023315"/>
    </source>
</evidence>
<dbReference type="InterPro" id="IPR051531">
    <property type="entry name" value="N-acetyltransferase"/>
</dbReference>
<dbReference type="InterPro" id="IPR016181">
    <property type="entry name" value="Acyl_CoA_acyltransferase"/>
</dbReference>
<dbReference type="Gene3D" id="3.40.630.30">
    <property type="match status" value="1"/>
</dbReference>
<sequence length="166" mass="18683">MIVKPLAINHLQALLQFELENRAWFESLIEPRGDDFYTLDGVAAHIGEWVEKVHQGRAYSVLLFDEDVVVARGNLKGISDGSAEVGYRVAQQQGSKGLASLCLSHLISEARNTFKLRELQARVLDNNPASFRVLQKQGFEKFECLPESINIQGQDWNCVGLRKFPL</sequence>
<dbReference type="InterPro" id="IPR000182">
    <property type="entry name" value="GNAT_dom"/>
</dbReference>
<proteinExistence type="inferred from homology"/>
<dbReference type="GO" id="GO:0008999">
    <property type="term" value="F:protein-N-terminal-alanine acetyltransferase activity"/>
    <property type="evidence" value="ECO:0007669"/>
    <property type="project" value="UniProtKB-EC"/>
</dbReference>
<dbReference type="EMBL" id="JACHHT010000001">
    <property type="protein sequence ID" value="MBB6521416.1"/>
    <property type="molecule type" value="Genomic_DNA"/>
</dbReference>
<evidence type="ECO:0000256" key="1">
    <source>
        <dbReference type="ARBA" id="ARBA00022679"/>
    </source>
</evidence>
<keyword evidence="6" id="KW-1185">Reference proteome</keyword>
<organism evidence="5 6">
    <name type="scientific">Pseudoteredinibacter isoporae</name>
    <dbReference type="NCBI Taxonomy" id="570281"/>
    <lineage>
        <taxon>Bacteria</taxon>
        <taxon>Pseudomonadati</taxon>
        <taxon>Pseudomonadota</taxon>
        <taxon>Gammaproteobacteria</taxon>
        <taxon>Cellvibrionales</taxon>
        <taxon>Cellvibrionaceae</taxon>
        <taxon>Pseudoteredinibacter</taxon>
    </lineage>
</organism>
<accession>A0A7X0MV70</accession>
<dbReference type="FunCoup" id="A0A7X0MV70">
    <property type="interactions" value="153"/>
</dbReference>
<keyword evidence="2 5" id="KW-0012">Acyltransferase</keyword>
<evidence type="ECO:0000256" key="3">
    <source>
        <dbReference type="ARBA" id="ARBA00038502"/>
    </source>
</evidence>
<keyword evidence="1 5" id="KW-0808">Transferase</keyword>
<dbReference type="Proteomes" id="UP000528457">
    <property type="component" value="Unassembled WGS sequence"/>
</dbReference>
<dbReference type="InParanoid" id="A0A7X0MV70"/>
<dbReference type="GO" id="GO:0005737">
    <property type="term" value="C:cytoplasm"/>
    <property type="evidence" value="ECO:0007669"/>
    <property type="project" value="TreeGrafter"/>
</dbReference>
<protein>
    <submittedName>
        <fullName evidence="5">Ribosomal-protein-alanine N-acetyltransferase</fullName>
        <ecNumber evidence="5">2.3.1.267</ecNumber>
    </submittedName>
</protein>
<dbReference type="EC" id="2.3.1.267" evidence="5"/>
<gene>
    <name evidence="5" type="ORF">HNR48_001694</name>
</gene>
<name>A0A7X0MV70_9GAMM</name>
<feature type="domain" description="N-acetyltransferase" evidence="4">
    <location>
        <begin position="1"/>
        <end position="166"/>
    </location>
</feature>
<comment type="similarity">
    <text evidence="3">Belongs to the acetyltransferase family. RimJ subfamily.</text>
</comment>
<comment type="caution">
    <text evidence="5">The sequence shown here is derived from an EMBL/GenBank/DDBJ whole genome shotgun (WGS) entry which is preliminary data.</text>
</comment>
<dbReference type="RefSeq" id="WP_166848541.1">
    <property type="nucleotide sequence ID" value="NZ_JAAONY010000001.1"/>
</dbReference>
<dbReference type="Pfam" id="PF13302">
    <property type="entry name" value="Acetyltransf_3"/>
    <property type="match status" value="1"/>
</dbReference>
<evidence type="ECO:0000259" key="4">
    <source>
        <dbReference type="PROSITE" id="PS51186"/>
    </source>
</evidence>
<dbReference type="PANTHER" id="PTHR43792:SF8">
    <property type="entry name" value="[RIBOSOMAL PROTEIN US5]-ALANINE N-ACETYLTRANSFERASE"/>
    <property type="match status" value="1"/>
</dbReference>
<evidence type="ECO:0000313" key="5">
    <source>
        <dbReference type="EMBL" id="MBB6521416.1"/>
    </source>
</evidence>
<evidence type="ECO:0000313" key="6">
    <source>
        <dbReference type="Proteomes" id="UP000528457"/>
    </source>
</evidence>
<dbReference type="PANTHER" id="PTHR43792">
    <property type="entry name" value="GNAT FAMILY, PUTATIVE (AFU_ORTHOLOGUE AFUA_3G00765)-RELATED-RELATED"/>
    <property type="match status" value="1"/>
</dbReference>
<reference evidence="5 6" key="1">
    <citation type="submission" date="2020-08" db="EMBL/GenBank/DDBJ databases">
        <title>Genomic Encyclopedia of Type Strains, Phase IV (KMG-IV): sequencing the most valuable type-strain genomes for metagenomic binning, comparative biology and taxonomic classification.</title>
        <authorList>
            <person name="Goeker M."/>
        </authorList>
    </citation>
    <scope>NUCLEOTIDE SEQUENCE [LARGE SCALE GENOMIC DNA]</scope>
    <source>
        <strain evidence="5 6">DSM 22368</strain>
    </source>
</reference>
<dbReference type="SUPFAM" id="SSF55729">
    <property type="entry name" value="Acyl-CoA N-acyltransferases (Nat)"/>
    <property type="match status" value="1"/>
</dbReference>
<dbReference type="PROSITE" id="PS51186">
    <property type="entry name" value="GNAT"/>
    <property type="match status" value="1"/>
</dbReference>
<dbReference type="AlphaFoldDB" id="A0A7X0MV70"/>